<evidence type="ECO:0000313" key="3">
    <source>
        <dbReference type="EMBL" id="SHJ50830.1"/>
    </source>
</evidence>
<dbReference type="Proteomes" id="UP000184474">
    <property type="component" value="Unassembled WGS sequence"/>
</dbReference>
<reference evidence="4" key="1">
    <citation type="submission" date="2016-11" db="EMBL/GenBank/DDBJ databases">
        <authorList>
            <person name="Varghese N."/>
            <person name="Submissions S."/>
        </authorList>
    </citation>
    <scope>NUCLEOTIDE SEQUENCE [LARGE SCALE GENOMIC DNA]</scope>
    <source>
        <strain evidence="4">DSM 26134</strain>
    </source>
</reference>
<dbReference type="InterPro" id="IPR050955">
    <property type="entry name" value="Plant_Biomass_Hydrol_Est"/>
</dbReference>
<accession>A0A1M6JVX2</accession>
<keyword evidence="3" id="KW-0378">Hydrolase</keyword>
<keyword evidence="4" id="KW-1185">Reference proteome</keyword>
<dbReference type="InterPro" id="IPR002925">
    <property type="entry name" value="Dienelactn_hydro"/>
</dbReference>
<feature type="domain" description="Dienelactone hydrolase" evidence="2">
    <location>
        <begin position="182"/>
        <end position="285"/>
    </location>
</feature>
<evidence type="ECO:0000313" key="4">
    <source>
        <dbReference type="Proteomes" id="UP000184474"/>
    </source>
</evidence>
<protein>
    <submittedName>
        <fullName evidence="3">Alpha/beta hydrolase family protein</fullName>
    </submittedName>
</protein>
<evidence type="ECO:0000256" key="1">
    <source>
        <dbReference type="ARBA" id="ARBA00022729"/>
    </source>
</evidence>
<dbReference type="GO" id="GO:0016787">
    <property type="term" value="F:hydrolase activity"/>
    <property type="evidence" value="ECO:0007669"/>
    <property type="project" value="UniProtKB-KW"/>
</dbReference>
<gene>
    <name evidence="3" type="ORF">SAMN04488028_101341</name>
</gene>
<evidence type="ECO:0000259" key="2">
    <source>
        <dbReference type="Pfam" id="PF01738"/>
    </source>
</evidence>
<dbReference type="AlphaFoldDB" id="A0A1M6JVX2"/>
<name>A0A1M6JVX2_REIAG</name>
<dbReference type="InterPro" id="IPR029058">
    <property type="entry name" value="AB_hydrolase_fold"/>
</dbReference>
<dbReference type="STRING" id="156994.SAMN04488028_101341"/>
<keyword evidence="1" id="KW-0732">Signal</keyword>
<dbReference type="Gene3D" id="3.40.50.1820">
    <property type="entry name" value="alpha/beta hydrolase"/>
    <property type="match status" value="1"/>
</dbReference>
<dbReference type="PANTHER" id="PTHR43037:SF1">
    <property type="entry name" value="BLL1128 PROTEIN"/>
    <property type="match status" value="1"/>
</dbReference>
<dbReference type="RefSeq" id="WP_073118837.1">
    <property type="nucleotide sequence ID" value="NZ_FRAA01000001.1"/>
</dbReference>
<proteinExistence type="predicted"/>
<dbReference type="SUPFAM" id="SSF53474">
    <property type="entry name" value="alpha/beta-Hydrolases"/>
    <property type="match status" value="1"/>
</dbReference>
<organism evidence="3 4">
    <name type="scientific">Reichenbachiella agariperforans</name>
    <dbReference type="NCBI Taxonomy" id="156994"/>
    <lineage>
        <taxon>Bacteria</taxon>
        <taxon>Pseudomonadati</taxon>
        <taxon>Bacteroidota</taxon>
        <taxon>Cytophagia</taxon>
        <taxon>Cytophagales</taxon>
        <taxon>Reichenbachiellaceae</taxon>
        <taxon>Reichenbachiella</taxon>
    </lineage>
</organism>
<dbReference type="EMBL" id="FRAA01000001">
    <property type="protein sequence ID" value="SHJ50830.1"/>
    <property type="molecule type" value="Genomic_DNA"/>
</dbReference>
<dbReference type="Pfam" id="PF01738">
    <property type="entry name" value="DLH"/>
    <property type="match status" value="1"/>
</dbReference>
<dbReference type="PANTHER" id="PTHR43037">
    <property type="entry name" value="UNNAMED PRODUCT-RELATED"/>
    <property type="match status" value="1"/>
</dbReference>
<sequence length="308" mass="34835">MNQKQFIQLPYLILLITTLCQCQSKPKGDSKSEEPSYQALSETENQTWIYENLSSVMQPHTFSATNGLALPYRIFVPSDLKPDEQLPLLIHLHGRGERGTDNTPKTYNNIPLFNGPNAIVSPNMQHRYRCIVLVPQCSNKTTNEEWAKWVGNTPETPFEGLEKDGSYTMNETPSESGAAALELIDTTITQYHIDTARVYLTGLSMGAFGTWEFIARRPDLFAAAVPMAGYSDPSQVERIKHIPVWIFHGDIDQYNPVAGSRNMHQLLAETGADVRYTEYTGLGHGETFQKAWTNDMLIPWMFNQRKTE</sequence>